<evidence type="ECO:0008006" key="3">
    <source>
        <dbReference type="Google" id="ProtNLM"/>
    </source>
</evidence>
<accession>A0A1T4TQ92</accession>
<protein>
    <recommendedName>
        <fullName evidence="3">DUF2835 domain-containing protein</fullName>
    </recommendedName>
</protein>
<dbReference type="Pfam" id="PF11197">
    <property type="entry name" value="DUF2835"/>
    <property type="match status" value="1"/>
</dbReference>
<sequence length="77" mass="8690">MREFVIRSFTFTINMSYNLFLQHYSGAASSVVVLTDTGLKLQLPAIKLRGFLTHAGICGKFRVIVNSDNKLEVIERL</sequence>
<reference evidence="1 2" key="1">
    <citation type="submission" date="2017-02" db="EMBL/GenBank/DDBJ databases">
        <authorList>
            <person name="Peterson S.W."/>
        </authorList>
    </citation>
    <scope>NUCLEOTIDE SEQUENCE [LARGE SCALE GENOMIC DNA]</scope>
    <source>
        <strain evidence="1 2">CECT 9189</strain>
    </source>
</reference>
<dbReference type="InterPro" id="IPR021363">
    <property type="entry name" value="DUF2835"/>
</dbReference>
<gene>
    <name evidence="1" type="ORF">CZ814_02382</name>
</gene>
<evidence type="ECO:0000313" key="1">
    <source>
        <dbReference type="EMBL" id="SKA42587.1"/>
    </source>
</evidence>
<evidence type="ECO:0000313" key="2">
    <source>
        <dbReference type="Proteomes" id="UP000191116"/>
    </source>
</evidence>
<dbReference type="Proteomes" id="UP000191116">
    <property type="component" value="Unassembled WGS sequence"/>
</dbReference>
<dbReference type="AlphaFoldDB" id="A0A1T4TQ92"/>
<name>A0A1T4TQ92_9GAMM</name>
<dbReference type="EMBL" id="FUWP01000013">
    <property type="protein sequence ID" value="SKA42587.1"/>
    <property type="molecule type" value="Genomic_DNA"/>
</dbReference>
<organism evidence="1 2">
    <name type="scientific">Photobacterium toruni</name>
    <dbReference type="NCBI Taxonomy" id="1935446"/>
    <lineage>
        <taxon>Bacteria</taxon>
        <taxon>Pseudomonadati</taxon>
        <taxon>Pseudomonadota</taxon>
        <taxon>Gammaproteobacteria</taxon>
        <taxon>Vibrionales</taxon>
        <taxon>Vibrionaceae</taxon>
        <taxon>Photobacterium</taxon>
    </lineage>
</organism>
<proteinExistence type="predicted"/>